<accession>A0ABQ9HQ30</accession>
<sequence>MGLHKQYLKVGQSAKNRLFGVPPPFKKTPAGSQDSTSPIQMLISEQGRVNHERVHRISGAAVAQWLAHSPPTTAIRVRSPAGTLPGPRMWESYWTMPLPGGLSRGTPVSHALAFQRRSILGSHFMSCSGTTGTYGSRLESPGHCGKRQGHGSKIMISVNDIQDSRQLRNNMVVAEFCLPVPHALYHICLVHAPLIRNVLEFSEYPRAK</sequence>
<protein>
    <submittedName>
        <fullName evidence="1">Uncharacterized protein</fullName>
    </submittedName>
</protein>
<keyword evidence="2" id="KW-1185">Reference proteome</keyword>
<proteinExistence type="predicted"/>
<evidence type="ECO:0000313" key="2">
    <source>
        <dbReference type="Proteomes" id="UP001159363"/>
    </source>
</evidence>
<comment type="caution">
    <text evidence="1">The sequence shown here is derived from an EMBL/GenBank/DDBJ whole genome shotgun (WGS) entry which is preliminary data.</text>
</comment>
<name>A0ABQ9HQ30_9NEOP</name>
<dbReference type="EMBL" id="JARBHB010000004">
    <property type="protein sequence ID" value="KAJ8886471.1"/>
    <property type="molecule type" value="Genomic_DNA"/>
</dbReference>
<gene>
    <name evidence="1" type="ORF">PR048_012682</name>
</gene>
<organism evidence="1 2">
    <name type="scientific">Dryococelus australis</name>
    <dbReference type="NCBI Taxonomy" id="614101"/>
    <lineage>
        <taxon>Eukaryota</taxon>
        <taxon>Metazoa</taxon>
        <taxon>Ecdysozoa</taxon>
        <taxon>Arthropoda</taxon>
        <taxon>Hexapoda</taxon>
        <taxon>Insecta</taxon>
        <taxon>Pterygota</taxon>
        <taxon>Neoptera</taxon>
        <taxon>Polyneoptera</taxon>
        <taxon>Phasmatodea</taxon>
        <taxon>Verophasmatodea</taxon>
        <taxon>Anareolatae</taxon>
        <taxon>Phasmatidae</taxon>
        <taxon>Eurycanthinae</taxon>
        <taxon>Dryococelus</taxon>
    </lineage>
</organism>
<evidence type="ECO:0000313" key="1">
    <source>
        <dbReference type="EMBL" id="KAJ8886471.1"/>
    </source>
</evidence>
<reference evidence="1 2" key="1">
    <citation type="submission" date="2023-02" db="EMBL/GenBank/DDBJ databases">
        <title>LHISI_Scaffold_Assembly.</title>
        <authorList>
            <person name="Stuart O.P."/>
            <person name="Cleave R."/>
            <person name="Magrath M.J.L."/>
            <person name="Mikheyev A.S."/>
        </authorList>
    </citation>
    <scope>NUCLEOTIDE SEQUENCE [LARGE SCALE GENOMIC DNA]</scope>
    <source>
        <strain evidence="1">Daus_M_001</strain>
        <tissue evidence="1">Leg muscle</tissue>
    </source>
</reference>
<dbReference type="Proteomes" id="UP001159363">
    <property type="component" value="Chromosome X"/>
</dbReference>